<dbReference type="SUPFAM" id="SSF51395">
    <property type="entry name" value="FMN-linked oxidoreductases"/>
    <property type="match status" value="1"/>
</dbReference>
<sequence length="363" mass="38267">MNRPQIPADVACTADYEPHARERMDPAAWAYLCGGAGDEITLRANREAWDALRLIPRVLRSLANGSAAIELLGRPLQSPLLVAPMAHQRLAHPDGEAATALAAAAQGAGFVFSAQASLRMEDVAALVRDEAGRGPLWFQLYLQRERAHTLELIERAEAAGFEALVLTVDAPSSGARDRERRAGFRLPPGIAAVNLRPQAPPPPNADFFSEIVAQAPTWDDVAWLCSATRLPLLLKGVLHPDDARQALAAGAAGLIVSNHGGRTLDTAVSTARVLPRIADALGGALPLLVDGGVRRGTDVLKALALGANAVLLGRPVLHGLATAGALGVAHVLRLVRDEFEIAMALTGCARVADINPRLLDKAS</sequence>
<accession>A0ABU5IMR5</accession>
<evidence type="ECO:0000259" key="6">
    <source>
        <dbReference type="PROSITE" id="PS51349"/>
    </source>
</evidence>
<evidence type="ECO:0000313" key="8">
    <source>
        <dbReference type="Proteomes" id="UP001293718"/>
    </source>
</evidence>
<keyword evidence="8" id="KW-1185">Reference proteome</keyword>
<evidence type="ECO:0000256" key="3">
    <source>
        <dbReference type="ARBA" id="ARBA00022643"/>
    </source>
</evidence>
<dbReference type="PANTHER" id="PTHR10578">
    <property type="entry name" value="S -2-HYDROXY-ACID OXIDASE-RELATED"/>
    <property type="match status" value="1"/>
</dbReference>
<dbReference type="PROSITE" id="PS51349">
    <property type="entry name" value="FMN_HYDROXY_ACID_DH_2"/>
    <property type="match status" value="1"/>
</dbReference>
<proteinExistence type="inferred from homology"/>
<gene>
    <name evidence="7" type="ORF">SM757_26755</name>
</gene>
<reference evidence="7 8" key="1">
    <citation type="submission" date="2023-11" db="EMBL/GenBank/DDBJ databases">
        <title>Draft genome of Azohydromonas lata strain H1 (DSM1123), a polyhydroxyalkanoate producer.</title>
        <authorList>
            <person name="Traversa D."/>
            <person name="D'Addabbo P."/>
            <person name="Pazzani C."/>
            <person name="Manzari C."/>
            <person name="Chiara M."/>
            <person name="Scrascia M."/>
        </authorList>
    </citation>
    <scope>NUCLEOTIDE SEQUENCE [LARGE SCALE GENOMIC DNA]</scope>
    <source>
        <strain evidence="7 8">H1</strain>
    </source>
</reference>
<comment type="caution">
    <text evidence="7">The sequence shown here is derived from an EMBL/GenBank/DDBJ whole genome shotgun (WGS) entry which is preliminary data.</text>
</comment>
<dbReference type="GO" id="GO:0016491">
    <property type="term" value="F:oxidoreductase activity"/>
    <property type="evidence" value="ECO:0007669"/>
    <property type="project" value="UniProtKB-KW"/>
</dbReference>
<evidence type="ECO:0000256" key="5">
    <source>
        <dbReference type="ARBA" id="ARBA00024042"/>
    </source>
</evidence>
<dbReference type="Pfam" id="PF01070">
    <property type="entry name" value="FMN_dh"/>
    <property type="match status" value="1"/>
</dbReference>
<evidence type="ECO:0000256" key="2">
    <source>
        <dbReference type="ARBA" id="ARBA00022630"/>
    </source>
</evidence>
<dbReference type="Gene3D" id="3.20.20.70">
    <property type="entry name" value="Aldolase class I"/>
    <property type="match status" value="1"/>
</dbReference>
<feature type="domain" description="FMN hydroxy acid dehydrogenase" evidence="6">
    <location>
        <begin position="5"/>
        <end position="363"/>
    </location>
</feature>
<comment type="similarity">
    <text evidence="5">Belongs to the FMN-dependent alpha-hydroxy acid dehydrogenase family.</text>
</comment>
<dbReference type="InterPro" id="IPR012133">
    <property type="entry name" value="Alpha-hydoxy_acid_DH_FMN"/>
</dbReference>
<organism evidence="7 8">
    <name type="scientific">Azohydromonas lata</name>
    <dbReference type="NCBI Taxonomy" id="45677"/>
    <lineage>
        <taxon>Bacteria</taxon>
        <taxon>Pseudomonadati</taxon>
        <taxon>Pseudomonadota</taxon>
        <taxon>Betaproteobacteria</taxon>
        <taxon>Burkholderiales</taxon>
        <taxon>Sphaerotilaceae</taxon>
        <taxon>Azohydromonas</taxon>
    </lineage>
</organism>
<dbReference type="EMBL" id="JAXOJX010000060">
    <property type="protein sequence ID" value="MDZ5460185.1"/>
    <property type="molecule type" value="Genomic_DNA"/>
</dbReference>
<keyword evidence="3" id="KW-0288">FMN</keyword>
<evidence type="ECO:0000256" key="1">
    <source>
        <dbReference type="ARBA" id="ARBA00001917"/>
    </source>
</evidence>
<evidence type="ECO:0000313" key="7">
    <source>
        <dbReference type="EMBL" id="MDZ5460185.1"/>
    </source>
</evidence>
<dbReference type="InterPro" id="IPR013785">
    <property type="entry name" value="Aldolase_TIM"/>
</dbReference>
<keyword evidence="2" id="KW-0285">Flavoprotein</keyword>
<dbReference type="PANTHER" id="PTHR10578:SF107">
    <property type="entry name" value="2-HYDROXYACID OXIDASE 1"/>
    <property type="match status" value="1"/>
</dbReference>
<dbReference type="PIRSF" id="PIRSF000138">
    <property type="entry name" value="Al-hdrx_acd_dh"/>
    <property type="match status" value="1"/>
</dbReference>
<dbReference type="Proteomes" id="UP001293718">
    <property type="component" value="Unassembled WGS sequence"/>
</dbReference>
<dbReference type="InterPro" id="IPR037396">
    <property type="entry name" value="FMN_HAD"/>
</dbReference>
<comment type="cofactor">
    <cofactor evidence="1">
        <name>FMN</name>
        <dbReference type="ChEBI" id="CHEBI:58210"/>
    </cofactor>
</comment>
<protein>
    <submittedName>
        <fullName evidence="7">Alpha-hydroxy acid oxidase</fullName>
        <ecNumber evidence="7">1.-.-.-</ecNumber>
    </submittedName>
</protein>
<evidence type="ECO:0000256" key="4">
    <source>
        <dbReference type="ARBA" id="ARBA00023002"/>
    </source>
</evidence>
<dbReference type="RefSeq" id="WP_322467720.1">
    <property type="nucleotide sequence ID" value="NZ_JAXOJX010000060.1"/>
</dbReference>
<dbReference type="EC" id="1.-.-.-" evidence="7"/>
<name>A0ABU5IMR5_9BURK</name>
<dbReference type="CDD" id="cd02809">
    <property type="entry name" value="alpha_hydroxyacid_oxid_FMN"/>
    <property type="match status" value="1"/>
</dbReference>
<keyword evidence="4 7" id="KW-0560">Oxidoreductase</keyword>
<dbReference type="InterPro" id="IPR000262">
    <property type="entry name" value="FMN-dep_DH"/>
</dbReference>